<proteinExistence type="predicted"/>
<feature type="compositionally biased region" description="Polar residues" evidence="2">
    <location>
        <begin position="1"/>
        <end position="12"/>
    </location>
</feature>
<feature type="region of interest" description="Disordered" evidence="2">
    <location>
        <begin position="1"/>
        <end position="51"/>
    </location>
</feature>
<feature type="coiled-coil region" evidence="1">
    <location>
        <begin position="59"/>
        <end position="93"/>
    </location>
</feature>
<evidence type="ECO:0000313" key="4">
    <source>
        <dbReference type="Proteomes" id="UP000182259"/>
    </source>
</evidence>
<dbReference type="Proteomes" id="UP000182259">
    <property type="component" value="Chromosome VII"/>
</dbReference>
<feature type="compositionally biased region" description="Basic residues" evidence="2">
    <location>
        <begin position="283"/>
        <end position="300"/>
    </location>
</feature>
<evidence type="ECO:0000313" key="3">
    <source>
        <dbReference type="EMBL" id="SGZ58920.1"/>
    </source>
</evidence>
<keyword evidence="1" id="KW-0175">Coiled coil</keyword>
<dbReference type="AlphaFoldDB" id="A0A1L0DT64"/>
<evidence type="ECO:0000256" key="2">
    <source>
        <dbReference type="SAM" id="MobiDB-lite"/>
    </source>
</evidence>
<feature type="region of interest" description="Disordered" evidence="2">
    <location>
        <begin position="274"/>
        <end position="300"/>
    </location>
</feature>
<gene>
    <name evidence="3" type="ORF">SAMEA4029009_CIC11G00000000513</name>
</gene>
<feature type="compositionally biased region" description="Polar residues" evidence="2">
    <location>
        <begin position="27"/>
        <end position="40"/>
    </location>
</feature>
<reference evidence="3 4" key="1">
    <citation type="submission" date="2016-10" db="EMBL/GenBank/DDBJ databases">
        <authorList>
            <person name="de Groot N.N."/>
        </authorList>
    </citation>
    <scope>NUCLEOTIDE SEQUENCE [LARGE SCALE GENOMIC DNA]</scope>
    <source>
        <strain evidence="3 4">PYCC 4715</strain>
    </source>
</reference>
<feature type="region of interest" description="Disordered" evidence="2">
    <location>
        <begin position="242"/>
        <end position="262"/>
    </location>
</feature>
<organism evidence="3 4">
    <name type="scientific">Sungouiella intermedia</name>
    <dbReference type="NCBI Taxonomy" id="45354"/>
    <lineage>
        <taxon>Eukaryota</taxon>
        <taxon>Fungi</taxon>
        <taxon>Dikarya</taxon>
        <taxon>Ascomycota</taxon>
        <taxon>Saccharomycotina</taxon>
        <taxon>Pichiomycetes</taxon>
        <taxon>Metschnikowiaceae</taxon>
        <taxon>Sungouiella</taxon>
    </lineage>
</organism>
<evidence type="ECO:0000256" key="1">
    <source>
        <dbReference type="SAM" id="Coils"/>
    </source>
</evidence>
<name>A0A1L0DT64_9ASCO</name>
<sequence>MAKLSIGSQHYNARSRRSSMINSTSSQGTQNSVANSSQTVPLEPESKQSRDIDSYMVQNKLLAIKNAELTQRIADLESKIAQLVTENVALQNSSESESKFRIQNTLEIVESAMADRFTGIIQEIESIRRQEKLPLSTLLSTLQTALASCGPMSSTPRADGEDNHLGIPAWGNYPLDDDNDQGSENSKERSVSVASLADLAMLEDLGKSSLPETTQNLVGKLLLPELSTKVSIYFDKNGVAGQSTPLLPIEENDTPRKRTRSVTKTVTDKQVDANGFQEIKRESRPRKRKPLSNVTNRRRSVLRRKAKEVEEVDSNIFDFVDQHELENQAKSH</sequence>
<dbReference type="EMBL" id="LT635770">
    <property type="protein sequence ID" value="SGZ58920.1"/>
    <property type="molecule type" value="Genomic_DNA"/>
</dbReference>
<protein>
    <submittedName>
        <fullName evidence="3">CIC11C00000000513</fullName>
    </submittedName>
</protein>
<accession>A0A1L0DT64</accession>
<feature type="region of interest" description="Disordered" evidence="2">
    <location>
        <begin position="151"/>
        <end position="190"/>
    </location>
</feature>